<dbReference type="GeneID" id="75827534"/>
<dbReference type="Pfam" id="PF00732">
    <property type="entry name" value="GMC_oxred_N"/>
    <property type="match status" value="1"/>
</dbReference>
<keyword evidence="2" id="KW-0285">Flavoprotein</keyword>
<comment type="caution">
    <text evidence="7">The sequence shown here is derived from an EMBL/GenBank/DDBJ whole genome shotgun (WGS) entry which is preliminary data.</text>
</comment>
<dbReference type="RefSeq" id="XP_051360141.1">
    <property type="nucleotide sequence ID" value="XM_051508801.1"/>
</dbReference>
<proteinExistence type="inferred from homology"/>
<evidence type="ECO:0000256" key="2">
    <source>
        <dbReference type="RuleBase" id="RU003968"/>
    </source>
</evidence>
<gene>
    <name evidence="7" type="ORF">J7T54_001015</name>
</gene>
<dbReference type="AlphaFoldDB" id="A0A9Q0BC79"/>
<feature type="domain" description="Glucose-methanol-choline oxidoreductase N-terminal" evidence="6">
    <location>
        <begin position="256"/>
        <end position="270"/>
    </location>
</feature>
<dbReference type="Gene3D" id="3.50.50.60">
    <property type="entry name" value="FAD/NAD(P)-binding domain"/>
    <property type="match status" value="1"/>
</dbReference>
<evidence type="ECO:0000256" key="4">
    <source>
        <dbReference type="SAM" id="Phobius"/>
    </source>
</evidence>
<comment type="similarity">
    <text evidence="1 2">Belongs to the GMC oxidoreductase family.</text>
</comment>
<dbReference type="InterPro" id="IPR000172">
    <property type="entry name" value="GMC_OxRdtase_N"/>
</dbReference>
<dbReference type="SUPFAM" id="SSF54373">
    <property type="entry name" value="FAD-linked reductases, C-terminal domain"/>
    <property type="match status" value="1"/>
</dbReference>
<dbReference type="SUPFAM" id="SSF51905">
    <property type="entry name" value="FAD/NAD(P)-binding domain"/>
    <property type="match status" value="1"/>
</dbReference>
<evidence type="ECO:0000256" key="1">
    <source>
        <dbReference type="ARBA" id="ARBA00010790"/>
    </source>
</evidence>
<dbReference type="GO" id="GO:0050660">
    <property type="term" value="F:flavin adenine dinucleotide binding"/>
    <property type="evidence" value="ECO:0007669"/>
    <property type="project" value="InterPro"/>
</dbReference>
<evidence type="ECO:0000313" key="8">
    <source>
        <dbReference type="Proteomes" id="UP001055219"/>
    </source>
</evidence>
<dbReference type="OrthoDB" id="269227at2759"/>
<sequence length="689" mass="74929">MASSVYDFAIVGGGLSGCVLASRLREYNPAAKVLLLEAGGETRDRPEVREPQALNLGGDLDWAYESEPVSQLGGRAVTLNAGKGLGGSSAINSCGWQRGAAADYDEWAALVGDDRYSYKGQLPYFRKSERSFDDVNPEHHGKDGNIHVMTSGAANRIYPLSKQNAAAWEELGVTSVPNLDQNAGQNLGRAYLCEARREGKRQWAADAYPLEGVEVRLNTLVANIVLVKSDSGVRATGVELADGTSVAAKEVIVSAGAFRSPQLLLLSGIGLAEDLKQSGIEPVVDLPEVGQGLMDHMLFFQHWRVKDPLAGYTMGSPNELWAQPQYAQGMPFDWIVNTGVPEDDLKAAIKKDEGLEPDSNTHRLLKTPRTFLEYIVAYVKLPFPGTTMDAEHITTGVVSFLPTSRGSVSLKSSNPQDQPKIDMNYLSTEVDRFVYRQGLRNITKFMLGTQFSEHVSGETVPDILPAEPATLEDSDEKLNQRLAVASGTTWHACGSCAMGKVVDTAFRVHGVDGLRVVDASVFPVPLSAHIQAPLYALTEQAALESPLAIRMATQDAGEKKSPTDAVNPIAVDPESGPPSSTADDIEKAPFTFLVQGKDGTAQEVISDDDPQVRDMPPYVRQIGSFTDNRRLPTLTFRYFVLIIVFIIPNVFLSQWNHILAAAFDAGFSLNMLLLFFFLGSGMIISMPYW</sequence>
<accession>A0A9Q0BC79</accession>
<dbReference type="EMBL" id="JAGIXG020000049">
    <property type="protein sequence ID" value="KAI6779285.1"/>
    <property type="molecule type" value="Genomic_DNA"/>
</dbReference>
<dbReference type="Proteomes" id="UP001055219">
    <property type="component" value="Unassembled WGS sequence"/>
</dbReference>
<dbReference type="PROSITE" id="PS00623">
    <property type="entry name" value="GMC_OXRED_1"/>
    <property type="match status" value="1"/>
</dbReference>
<dbReference type="PANTHER" id="PTHR11552">
    <property type="entry name" value="GLUCOSE-METHANOL-CHOLINE GMC OXIDOREDUCTASE"/>
    <property type="match status" value="1"/>
</dbReference>
<dbReference type="InterPro" id="IPR012132">
    <property type="entry name" value="GMC_OxRdtase"/>
</dbReference>
<feature type="domain" description="Glucose-methanol-choline oxidoreductase N-terminal" evidence="5">
    <location>
        <begin position="82"/>
        <end position="105"/>
    </location>
</feature>
<feature type="transmembrane region" description="Helical" evidence="4">
    <location>
        <begin position="636"/>
        <end position="655"/>
    </location>
</feature>
<dbReference type="InterPro" id="IPR036188">
    <property type="entry name" value="FAD/NAD-bd_sf"/>
</dbReference>
<feature type="transmembrane region" description="Helical" evidence="4">
    <location>
        <begin position="667"/>
        <end position="688"/>
    </location>
</feature>
<dbReference type="PROSITE" id="PS00624">
    <property type="entry name" value="GMC_OXRED_2"/>
    <property type="match status" value="1"/>
</dbReference>
<dbReference type="InterPro" id="IPR007867">
    <property type="entry name" value="GMC_OxRtase_C"/>
</dbReference>
<keyword evidence="4" id="KW-1133">Transmembrane helix</keyword>
<keyword evidence="8" id="KW-1185">Reference proteome</keyword>
<keyword evidence="4" id="KW-0472">Membrane</keyword>
<name>A0A9Q0BC79_9HYPO</name>
<protein>
    <recommendedName>
        <fullName evidence="5 6">Glucose-methanol-choline oxidoreductase N-terminal domain-containing protein</fullName>
    </recommendedName>
</protein>
<dbReference type="GO" id="GO:0016614">
    <property type="term" value="F:oxidoreductase activity, acting on CH-OH group of donors"/>
    <property type="evidence" value="ECO:0007669"/>
    <property type="project" value="InterPro"/>
</dbReference>
<dbReference type="Pfam" id="PF05199">
    <property type="entry name" value="GMC_oxred_C"/>
    <property type="match status" value="1"/>
</dbReference>
<evidence type="ECO:0000313" key="7">
    <source>
        <dbReference type="EMBL" id="KAI6779285.1"/>
    </source>
</evidence>
<reference evidence="7" key="1">
    <citation type="journal article" date="2021" name="J Fungi (Basel)">
        <title>Genomic and Metabolomic Analyses of the Marine Fungus Emericellopsis cladophorae: Insights into Saltwater Adaptability Mechanisms and Its Biosynthetic Potential.</title>
        <authorList>
            <person name="Goncalves M.F.M."/>
            <person name="Hilario S."/>
            <person name="Van de Peer Y."/>
            <person name="Esteves A.C."/>
            <person name="Alves A."/>
        </authorList>
    </citation>
    <scope>NUCLEOTIDE SEQUENCE</scope>
    <source>
        <strain evidence="7">MUM 19.33</strain>
    </source>
</reference>
<dbReference type="PANTHER" id="PTHR11552:SF123">
    <property type="entry name" value="GMC OXIDOREDUCTASE (AFU_ORTHOLOGUE AFUA_2G01770)-RELATED"/>
    <property type="match status" value="1"/>
</dbReference>
<keyword evidence="2" id="KW-0274">FAD</keyword>
<evidence type="ECO:0000259" key="5">
    <source>
        <dbReference type="PROSITE" id="PS00623"/>
    </source>
</evidence>
<evidence type="ECO:0000256" key="3">
    <source>
        <dbReference type="SAM" id="MobiDB-lite"/>
    </source>
</evidence>
<organism evidence="7 8">
    <name type="scientific">Emericellopsis cladophorae</name>
    <dbReference type="NCBI Taxonomy" id="2686198"/>
    <lineage>
        <taxon>Eukaryota</taxon>
        <taxon>Fungi</taxon>
        <taxon>Dikarya</taxon>
        <taxon>Ascomycota</taxon>
        <taxon>Pezizomycotina</taxon>
        <taxon>Sordariomycetes</taxon>
        <taxon>Hypocreomycetidae</taxon>
        <taxon>Hypocreales</taxon>
        <taxon>Bionectriaceae</taxon>
        <taxon>Emericellopsis</taxon>
    </lineage>
</organism>
<evidence type="ECO:0000259" key="6">
    <source>
        <dbReference type="PROSITE" id="PS00624"/>
    </source>
</evidence>
<keyword evidence="4" id="KW-0812">Transmembrane</keyword>
<feature type="region of interest" description="Disordered" evidence="3">
    <location>
        <begin position="558"/>
        <end position="581"/>
    </location>
</feature>
<reference evidence="7" key="2">
    <citation type="submission" date="2022-07" db="EMBL/GenBank/DDBJ databases">
        <authorList>
            <person name="Goncalves M.F.M."/>
            <person name="Hilario S."/>
            <person name="Van De Peer Y."/>
            <person name="Esteves A.C."/>
            <person name="Alves A."/>
        </authorList>
    </citation>
    <scope>NUCLEOTIDE SEQUENCE</scope>
    <source>
        <strain evidence="7">MUM 19.33</strain>
    </source>
</reference>
<dbReference type="Gene3D" id="3.30.560.10">
    <property type="entry name" value="Glucose Oxidase, domain 3"/>
    <property type="match status" value="1"/>
</dbReference>